<dbReference type="PROSITE" id="PS50109">
    <property type="entry name" value="HIS_KIN"/>
    <property type="match status" value="1"/>
</dbReference>
<keyword evidence="2 6" id="KW-0418">Kinase</keyword>
<evidence type="ECO:0000313" key="7">
    <source>
        <dbReference type="Proteomes" id="UP000011760"/>
    </source>
</evidence>
<organism evidence="6 7">
    <name type="scientific">Corynebacterium callunae DSM 20147</name>
    <dbReference type="NCBI Taxonomy" id="1121353"/>
    <lineage>
        <taxon>Bacteria</taxon>
        <taxon>Bacillati</taxon>
        <taxon>Actinomycetota</taxon>
        <taxon>Actinomycetes</taxon>
        <taxon>Mycobacteriales</taxon>
        <taxon>Corynebacteriaceae</taxon>
        <taxon>Corynebacterium</taxon>
    </lineage>
</organism>
<keyword evidence="7" id="KW-1185">Reference proteome</keyword>
<evidence type="ECO:0000256" key="1">
    <source>
        <dbReference type="ARBA" id="ARBA00022679"/>
    </source>
</evidence>
<dbReference type="SMART" id="SM00387">
    <property type="entry name" value="HATPase_c"/>
    <property type="match status" value="1"/>
</dbReference>
<dbReference type="PANTHER" id="PTHR24421">
    <property type="entry name" value="NITRATE/NITRITE SENSOR PROTEIN NARX-RELATED"/>
    <property type="match status" value="1"/>
</dbReference>
<dbReference type="AlphaFoldDB" id="M1TSA7"/>
<dbReference type="PIRSF" id="PIRSF037434">
    <property type="entry name" value="STHK_ChrS"/>
    <property type="match status" value="1"/>
</dbReference>
<accession>M1TSA7</accession>
<keyword evidence="4" id="KW-0812">Transmembrane</keyword>
<dbReference type="Pfam" id="PF07730">
    <property type="entry name" value="HisKA_3"/>
    <property type="match status" value="1"/>
</dbReference>
<dbReference type="InterPro" id="IPR036890">
    <property type="entry name" value="HATPase_C_sf"/>
</dbReference>
<feature type="transmembrane region" description="Helical" evidence="4">
    <location>
        <begin position="33"/>
        <end position="50"/>
    </location>
</feature>
<dbReference type="PATRIC" id="fig|1121353.3.peg.1728"/>
<dbReference type="GO" id="GO:0046983">
    <property type="term" value="F:protein dimerization activity"/>
    <property type="evidence" value="ECO:0007669"/>
    <property type="project" value="InterPro"/>
</dbReference>
<dbReference type="GO" id="GO:0000155">
    <property type="term" value="F:phosphorelay sensor kinase activity"/>
    <property type="evidence" value="ECO:0007669"/>
    <property type="project" value="InterPro"/>
</dbReference>
<dbReference type="InterPro" id="IPR050482">
    <property type="entry name" value="Sensor_HK_TwoCompSys"/>
</dbReference>
<reference evidence="6 7" key="1">
    <citation type="submission" date="2013-02" db="EMBL/GenBank/DDBJ databases">
        <title>The complete genome sequence of Corynebacterium callunae DSM 20147.</title>
        <authorList>
            <person name="Ruckert C."/>
            <person name="Albersmeier A."/>
            <person name="Kalinowski J."/>
        </authorList>
    </citation>
    <scope>NUCLEOTIDE SEQUENCE [LARGE SCALE GENOMIC DNA]</scope>
    <source>
        <strain evidence="6 7">DSM 20147</strain>
    </source>
</reference>
<feature type="transmembrane region" description="Helical" evidence="4">
    <location>
        <begin position="57"/>
        <end position="75"/>
    </location>
</feature>
<evidence type="ECO:0000256" key="3">
    <source>
        <dbReference type="ARBA" id="ARBA00023012"/>
    </source>
</evidence>
<dbReference type="HOGENOM" id="CLU_000445_20_15_11"/>
<dbReference type="InterPro" id="IPR003594">
    <property type="entry name" value="HATPase_dom"/>
</dbReference>
<sequence>MTLSRIESVLTWGLHLLIAVLLILVMWRADHWGMWLLAGAYAVVYLLGFVPRGPFSNHRLIWIGLLCLIWVGLIWDGPEPAYLAFPMFFIIVMHTTPLRSALIIAAITAIAIGSLAMHLGFSIGVVTGPILGAAVAWILGTCFQLLATTLKELVDARTAAIRASKSAGELAERARIAGEIHDTVAQGLSSIQMLLHAAEKRVTDPQALAQIQLARHTTADNLAETRNIIAALQPHPLVGATLPVALARVAANTPMGERMSFAVDGTARQIPDQMEADIVRIAQTLVGNVLRHSRAEHAKMTLTYQPDQVLLDVLDDGIGFAAAEVRRQSSVGLPTAQGRAEKYGGTLTIETAPGVGTGISVCIPHLERTNND</sequence>
<dbReference type="Proteomes" id="UP000011760">
    <property type="component" value="Chromosome"/>
</dbReference>
<feature type="transmembrane region" description="Helical" evidence="4">
    <location>
        <begin position="87"/>
        <end position="112"/>
    </location>
</feature>
<dbReference type="Gene3D" id="3.30.565.10">
    <property type="entry name" value="Histidine kinase-like ATPase, C-terminal domain"/>
    <property type="match status" value="1"/>
</dbReference>
<keyword evidence="3" id="KW-0902">Two-component regulatory system</keyword>
<dbReference type="InterPro" id="IPR005467">
    <property type="entry name" value="His_kinase_dom"/>
</dbReference>
<evidence type="ECO:0000256" key="4">
    <source>
        <dbReference type="SAM" id="Phobius"/>
    </source>
</evidence>
<dbReference type="eggNOG" id="COG4585">
    <property type="taxonomic scope" value="Bacteria"/>
</dbReference>
<dbReference type="STRING" id="1121353.H924_08480"/>
<dbReference type="CDD" id="cd16917">
    <property type="entry name" value="HATPase_UhpB-NarQ-NarX-like"/>
    <property type="match status" value="1"/>
</dbReference>
<feature type="transmembrane region" description="Helical" evidence="4">
    <location>
        <begin position="119"/>
        <end position="139"/>
    </location>
</feature>
<proteinExistence type="predicted"/>
<evidence type="ECO:0000313" key="6">
    <source>
        <dbReference type="EMBL" id="AGG67136.1"/>
    </source>
</evidence>
<name>M1TSA7_9CORY</name>
<dbReference type="Gene3D" id="1.20.5.1930">
    <property type="match status" value="1"/>
</dbReference>
<keyword evidence="1" id="KW-0808">Transferase</keyword>
<feature type="transmembrane region" description="Helical" evidence="4">
    <location>
        <begin position="9"/>
        <end position="27"/>
    </location>
</feature>
<feature type="domain" description="Histidine kinase" evidence="5">
    <location>
        <begin position="278"/>
        <end position="367"/>
    </location>
</feature>
<dbReference type="InterPro" id="IPR011712">
    <property type="entry name" value="Sig_transdc_His_kin_sub3_dim/P"/>
</dbReference>
<dbReference type="GO" id="GO:0016020">
    <property type="term" value="C:membrane"/>
    <property type="evidence" value="ECO:0007669"/>
    <property type="project" value="InterPro"/>
</dbReference>
<dbReference type="PANTHER" id="PTHR24421:SF62">
    <property type="entry name" value="SENSORY TRANSDUCTION HISTIDINE KINASE"/>
    <property type="match status" value="1"/>
</dbReference>
<evidence type="ECO:0000256" key="2">
    <source>
        <dbReference type="ARBA" id="ARBA00022777"/>
    </source>
</evidence>
<gene>
    <name evidence="6" type="ORF">H924_08480</name>
</gene>
<dbReference type="InterPro" id="IPR017205">
    <property type="entry name" value="Sig_transdc_His_kinase_ChrS"/>
</dbReference>
<dbReference type="SUPFAM" id="SSF55874">
    <property type="entry name" value="ATPase domain of HSP90 chaperone/DNA topoisomerase II/histidine kinase"/>
    <property type="match status" value="1"/>
</dbReference>
<dbReference type="Pfam" id="PF02518">
    <property type="entry name" value="HATPase_c"/>
    <property type="match status" value="1"/>
</dbReference>
<evidence type="ECO:0000259" key="5">
    <source>
        <dbReference type="PROSITE" id="PS50109"/>
    </source>
</evidence>
<keyword evidence="4" id="KW-1133">Transmembrane helix</keyword>
<dbReference type="EMBL" id="CP004354">
    <property type="protein sequence ID" value="AGG67136.1"/>
    <property type="molecule type" value="Genomic_DNA"/>
</dbReference>
<protein>
    <submittedName>
        <fullName evidence="6">Two-component system, sensory transduction histidine kinase</fullName>
    </submittedName>
</protein>
<dbReference type="KEGG" id="ccn:H924_08480"/>
<keyword evidence="4" id="KW-0472">Membrane</keyword>